<dbReference type="AlphaFoldDB" id="A0A6J6BUU0"/>
<dbReference type="PANTHER" id="PTHR35309">
    <property type="match status" value="1"/>
</dbReference>
<proteinExistence type="predicted"/>
<gene>
    <name evidence="1" type="ORF">UFOPK1503_00386</name>
</gene>
<dbReference type="Pfam" id="PF14249">
    <property type="entry name" value="Tocopherol_cycl"/>
    <property type="match status" value="1"/>
</dbReference>
<name>A0A6J6BUU0_9ZZZZ</name>
<dbReference type="PANTHER" id="PTHR35309:SF4">
    <property type="entry name" value="TOCOPHEROL CYCLASE"/>
    <property type="match status" value="1"/>
</dbReference>
<dbReference type="EMBL" id="CAEZST010000004">
    <property type="protein sequence ID" value="CAB4542931.1"/>
    <property type="molecule type" value="Genomic_DNA"/>
</dbReference>
<organism evidence="1">
    <name type="scientific">freshwater metagenome</name>
    <dbReference type="NCBI Taxonomy" id="449393"/>
    <lineage>
        <taxon>unclassified sequences</taxon>
        <taxon>metagenomes</taxon>
        <taxon>ecological metagenomes</taxon>
    </lineage>
</organism>
<sequence length="328" mass="36906">MRSPASYLRGIQHPEAFHGNGKTRNFFEGWYFKIVSEDQSQKWAVIPGIFRGLGGSSRDEAFVQVLDGSTGRSWYHVYPVEQFKASETSFDVRVGDNHFSSKQVTLNLPQLKGELKITTELKPWPVTLASPGIMGWYGLVPFMECFHGIVSFSHQLEGQLEVEGKQQSFSNGKGYIEKDWGRNFPSGYIWLHSNHLKNYEDASLIGSAAIIPWLGKPFRGFILGLHHGGQLYSWTTYNGAKEENLKIDDSHISWRVSGPSGELELKAERKRGGLLHAPLREAMHQRVEETLDGVVEVKHTKDGQLLLQSTATTSGMEVFGDIERLLKI</sequence>
<reference evidence="1" key="1">
    <citation type="submission" date="2020-05" db="EMBL/GenBank/DDBJ databases">
        <authorList>
            <person name="Chiriac C."/>
            <person name="Salcher M."/>
            <person name="Ghai R."/>
            <person name="Kavagutti S V."/>
        </authorList>
    </citation>
    <scope>NUCLEOTIDE SEQUENCE</scope>
</reference>
<protein>
    <submittedName>
        <fullName evidence="1">Unannotated protein</fullName>
    </submittedName>
</protein>
<dbReference type="GO" id="GO:0009976">
    <property type="term" value="F:tocopherol cyclase activity"/>
    <property type="evidence" value="ECO:0007669"/>
    <property type="project" value="InterPro"/>
</dbReference>
<accession>A0A6J6BUU0</accession>
<evidence type="ECO:0000313" key="1">
    <source>
        <dbReference type="EMBL" id="CAB4542931.1"/>
    </source>
</evidence>
<dbReference type="SUPFAM" id="SSF159245">
    <property type="entry name" value="AttH-like"/>
    <property type="match status" value="1"/>
</dbReference>
<dbReference type="InterPro" id="IPR025893">
    <property type="entry name" value="Tocopherol_cyclase"/>
</dbReference>